<dbReference type="EMBL" id="CAAHFG010000001">
    <property type="protein sequence ID" value="VGO11873.1"/>
    <property type="molecule type" value="Genomic_DNA"/>
</dbReference>
<dbReference type="AlphaFoldDB" id="A0A6C2TW98"/>
<protein>
    <submittedName>
        <fullName evidence="1">Uncharacterized protein</fullName>
    </submittedName>
</protein>
<evidence type="ECO:0000313" key="1">
    <source>
        <dbReference type="EMBL" id="VGO11873.1"/>
    </source>
</evidence>
<name>A0A6C2TW98_PONDE</name>
<reference evidence="1 2" key="1">
    <citation type="submission" date="2019-04" db="EMBL/GenBank/DDBJ databases">
        <authorList>
            <person name="Van Vliet M D."/>
        </authorList>
    </citation>
    <scope>NUCLEOTIDE SEQUENCE [LARGE SCALE GENOMIC DNA]</scope>
    <source>
        <strain evidence="1 2">F1</strain>
    </source>
</reference>
<sequence>MKYYQKIEFVPSMKLDKDSCPDEKREAWLEEVACAILNHTKEDCCLKVRQVLEMLVEANRADLLTGSKDKYYSIDQLVGGATKKMRSLDEVVQINQITVVRCEAWVPTTKREKPRIVDLYYFLLNPDEVSDLHKKGTLPKSKW</sequence>
<dbReference type="Proteomes" id="UP000366872">
    <property type="component" value="Unassembled WGS sequence"/>
</dbReference>
<evidence type="ECO:0000313" key="2">
    <source>
        <dbReference type="Proteomes" id="UP000366872"/>
    </source>
</evidence>
<gene>
    <name evidence="1" type="ORF">PDESU_00420</name>
</gene>
<accession>A0A6C2TW98</accession>
<dbReference type="RefSeq" id="WP_136077588.1">
    <property type="nucleotide sequence ID" value="NZ_CAAHFG010000001.1"/>
</dbReference>
<organism evidence="1 2">
    <name type="scientific">Pontiella desulfatans</name>
    <dbReference type="NCBI Taxonomy" id="2750659"/>
    <lineage>
        <taxon>Bacteria</taxon>
        <taxon>Pseudomonadati</taxon>
        <taxon>Kiritimatiellota</taxon>
        <taxon>Kiritimatiellia</taxon>
        <taxon>Kiritimatiellales</taxon>
        <taxon>Pontiellaceae</taxon>
        <taxon>Pontiella</taxon>
    </lineage>
</organism>
<proteinExistence type="predicted"/>
<keyword evidence="2" id="KW-1185">Reference proteome</keyword>